<accession>A0A4V3BT33</accession>
<keyword evidence="2" id="KW-1185">Reference proteome</keyword>
<name>A0A4V3BT33_9SPHN</name>
<dbReference type="AlphaFoldDB" id="A0A4V3BT33"/>
<gene>
    <name evidence="1" type="ORF">EV664_107150</name>
</gene>
<dbReference type="RefSeq" id="WP_268237673.1">
    <property type="nucleotide sequence ID" value="NZ_BMLU01000007.1"/>
</dbReference>
<evidence type="ECO:0000313" key="1">
    <source>
        <dbReference type="EMBL" id="TDN81748.1"/>
    </source>
</evidence>
<evidence type="ECO:0000313" key="2">
    <source>
        <dbReference type="Proteomes" id="UP000295493"/>
    </source>
</evidence>
<dbReference type="Proteomes" id="UP000295493">
    <property type="component" value="Unassembled WGS sequence"/>
</dbReference>
<reference evidence="1 2" key="1">
    <citation type="submission" date="2019-03" db="EMBL/GenBank/DDBJ databases">
        <title>Genomic Encyclopedia of Type Strains, Phase IV (KMG-IV): sequencing the most valuable type-strain genomes for metagenomic binning, comparative biology and taxonomic classification.</title>
        <authorList>
            <person name="Goeker M."/>
        </authorList>
    </citation>
    <scope>NUCLEOTIDE SEQUENCE [LARGE SCALE GENOMIC DNA]</scope>
    <source>
        <strain evidence="1 2">DSM 25059</strain>
    </source>
</reference>
<organism evidence="1 2">
    <name type="scientific">Stakelama pacifica</name>
    <dbReference type="NCBI Taxonomy" id="517720"/>
    <lineage>
        <taxon>Bacteria</taxon>
        <taxon>Pseudomonadati</taxon>
        <taxon>Pseudomonadota</taxon>
        <taxon>Alphaproteobacteria</taxon>
        <taxon>Sphingomonadales</taxon>
        <taxon>Sphingomonadaceae</taxon>
        <taxon>Stakelama</taxon>
    </lineage>
</organism>
<sequence length="44" mass="4858">MAYLALCVICTLVITLLILTAPEGWQDERGFHHGAEYRDHGVGS</sequence>
<protein>
    <submittedName>
        <fullName evidence="1">Uncharacterized protein</fullName>
    </submittedName>
</protein>
<dbReference type="EMBL" id="SNWD01000007">
    <property type="protein sequence ID" value="TDN81748.1"/>
    <property type="molecule type" value="Genomic_DNA"/>
</dbReference>
<proteinExistence type="predicted"/>
<comment type="caution">
    <text evidence="1">The sequence shown here is derived from an EMBL/GenBank/DDBJ whole genome shotgun (WGS) entry which is preliminary data.</text>
</comment>